<dbReference type="HAMAP" id="MF_02117">
    <property type="entry name" value="CowN"/>
    <property type="match status" value="1"/>
</dbReference>
<dbReference type="EMBL" id="AAEW02000015">
    <property type="protein sequence ID" value="EAT14950.1"/>
    <property type="molecule type" value="Genomic_DNA"/>
</dbReference>
<sequence>MTVTQEPDRYVSFEGIDCEGNSKLLMCMLKKHLEDPSKNNAFWEMFTDKLGKAERGETVNGIQIDELFLIHAYINNLQDFFEDHEDDVAMTLLKKIERECC</sequence>
<reference evidence="2" key="2">
    <citation type="submission" date="2006-05" db="EMBL/GenBank/DDBJ databases">
        <title>Sequencing of the draft genome and assembly of Desulfuromonas acetoxidans DSM 684.</title>
        <authorList>
            <consortium name="US DOE Joint Genome Institute (JGI-PGF)"/>
            <person name="Copeland A."/>
            <person name="Lucas S."/>
            <person name="Lapidus A."/>
            <person name="Barry K."/>
            <person name="Detter J.C."/>
            <person name="Glavina del Rio T."/>
            <person name="Hammon N."/>
            <person name="Israni S."/>
            <person name="Dalin E."/>
            <person name="Tice H."/>
            <person name="Bruce D."/>
            <person name="Pitluck S."/>
            <person name="Richardson P."/>
        </authorList>
    </citation>
    <scope>NUCLEOTIDE SEQUENCE [LARGE SCALE GENOMIC DNA]</scope>
    <source>
        <strain evidence="2">DSM 684</strain>
    </source>
</reference>
<dbReference type="AlphaFoldDB" id="Q1JXL2"/>
<accession>Q1JXL2</accession>
<organism evidence="2 3">
    <name type="scientific">Desulfuromonas acetoxidans (strain DSM 684 / 11070)</name>
    <dbReference type="NCBI Taxonomy" id="281689"/>
    <lineage>
        <taxon>Bacteria</taxon>
        <taxon>Pseudomonadati</taxon>
        <taxon>Thermodesulfobacteriota</taxon>
        <taxon>Desulfuromonadia</taxon>
        <taxon>Desulfuromonadales</taxon>
        <taxon>Desulfuromonadaceae</taxon>
        <taxon>Desulfuromonas</taxon>
    </lineage>
</organism>
<name>Q1JXL2_DESA6</name>
<proteinExistence type="inferred from homology"/>
<keyword evidence="1" id="KW-0535">Nitrogen fixation</keyword>
<dbReference type="NCBIfam" id="NF033689">
    <property type="entry name" value="N2Fix_CO_CowN"/>
    <property type="match status" value="1"/>
</dbReference>
<keyword evidence="3" id="KW-1185">Reference proteome</keyword>
<reference evidence="2" key="1">
    <citation type="submission" date="2006-05" db="EMBL/GenBank/DDBJ databases">
        <title>Annotation of the draft genome assembly of Desulfuromonas acetoxidans DSM 684.</title>
        <authorList>
            <consortium name="US DOE Joint Genome Institute (JGI-ORNL)"/>
            <person name="Larimer F."/>
            <person name="Land M."/>
            <person name="Hauser L."/>
        </authorList>
    </citation>
    <scope>NUCLEOTIDE SEQUENCE [LARGE SCALE GENOMIC DNA]</scope>
    <source>
        <strain evidence="2">DSM 684</strain>
    </source>
</reference>
<dbReference type="Pfam" id="PF20543">
    <property type="entry name" value="CowN"/>
    <property type="match status" value="1"/>
</dbReference>
<dbReference type="InterPro" id="IPR024899">
    <property type="entry name" value="CowN"/>
</dbReference>
<evidence type="ECO:0000256" key="1">
    <source>
        <dbReference type="ARBA" id="ARBA00023231"/>
    </source>
</evidence>
<dbReference type="RefSeq" id="WP_006001784.1">
    <property type="nucleotide sequence ID" value="NZ_AAEW02000015.1"/>
</dbReference>
<evidence type="ECO:0000313" key="2">
    <source>
        <dbReference type="EMBL" id="EAT14950.1"/>
    </source>
</evidence>
<protein>
    <submittedName>
        <fullName evidence="2">Uncharacterized protein</fullName>
    </submittedName>
</protein>
<dbReference type="Proteomes" id="UP000005695">
    <property type="component" value="Unassembled WGS sequence"/>
</dbReference>
<comment type="caution">
    <text evidence="2">The sequence shown here is derived from an EMBL/GenBank/DDBJ whole genome shotgun (WGS) entry which is preliminary data.</text>
</comment>
<gene>
    <name evidence="2" type="ORF">Dace_0728</name>
</gene>
<dbReference type="GO" id="GO:0009399">
    <property type="term" value="P:nitrogen fixation"/>
    <property type="evidence" value="ECO:0007669"/>
    <property type="project" value="InterPro"/>
</dbReference>
<evidence type="ECO:0000313" key="3">
    <source>
        <dbReference type="Proteomes" id="UP000005695"/>
    </source>
</evidence>